<feature type="coiled-coil region" evidence="8">
    <location>
        <begin position="2644"/>
        <end position="2703"/>
    </location>
</feature>
<dbReference type="PRINTS" id="PR00380">
    <property type="entry name" value="KINESINHEAVY"/>
</dbReference>
<feature type="coiled-coil region" evidence="8">
    <location>
        <begin position="2379"/>
        <end position="2434"/>
    </location>
</feature>
<evidence type="ECO:0000256" key="4">
    <source>
        <dbReference type="ARBA" id="ARBA00023054"/>
    </source>
</evidence>
<dbReference type="InterPro" id="IPR044986">
    <property type="entry name" value="KIF15/KIN-12"/>
</dbReference>
<evidence type="ECO:0000256" key="3">
    <source>
        <dbReference type="ARBA" id="ARBA00022840"/>
    </source>
</evidence>
<feature type="compositionally biased region" description="Low complexity" evidence="9">
    <location>
        <begin position="148"/>
        <end position="157"/>
    </location>
</feature>
<dbReference type="GO" id="GO:0008017">
    <property type="term" value="F:microtubule binding"/>
    <property type="evidence" value="ECO:0007669"/>
    <property type="project" value="InterPro"/>
</dbReference>
<dbReference type="PANTHER" id="PTHR37739">
    <property type="entry name" value="KINESIN-LIKE PROTEIN KIN-12D"/>
    <property type="match status" value="1"/>
</dbReference>
<keyword evidence="3 7" id="KW-0067">ATP-binding</keyword>
<dbReference type="PROSITE" id="PS00411">
    <property type="entry name" value="KINESIN_MOTOR_1"/>
    <property type="match status" value="1"/>
</dbReference>
<feature type="coiled-coil region" evidence="8">
    <location>
        <begin position="814"/>
        <end position="848"/>
    </location>
</feature>
<evidence type="ECO:0000313" key="12">
    <source>
        <dbReference type="Proteomes" id="UP001231189"/>
    </source>
</evidence>
<evidence type="ECO:0000313" key="11">
    <source>
        <dbReference type="EMBL" id="KAK1626202.1"/>
    </source>
</evidence>
<name>A0AAD8RL99_LOLMU</name>
<evidence type="ECO:0000256" key="9">
    <source>
        <dbReference type="SAM" id="MobiDB-lite"/>
    </source>
</evidence>
<dbReference type="SUPFAM" id="SSF52540">
    <property type="entry name" value="P-loop containing nucleoside triphosphate hydrolases"/>
    <property type="match status" value="1"/>
</dbReference>
<keyword evidence="12" id="KW-1185">Reference proteome</keyword>
<dbReference type="PANTHER" id="PTHR37739:SF8">
    <property type="entry name" value="KINESIN-LIKE PROTEIN KIN-12D"/>
    <property type="match status" value="1"/>
</dbReference>
<protein>
    <recommendedName>
        <fullName evidence="10">Kinesin motor domain-containing protein</fullName>
    </recommendedName>
</protein>
<organism evidence="11 12">
    <name type="scientific">Lolium multiflorum</name>
    <name type="common">Italian ryegrass</name>
    <name type="synonym">Lolium perenne subsp. multiflorum</name>
    <dbReference type="NCBI Taxonomy" id="4521"/>
    <lineage>
        <taxon>Eukaryota</taxon>
        <taxon>Viridiplantae</taxon>
        <taxon>Streptophyta</taxon>
        <taxon>Embryophyta</taxon>
        <taxon>Tracheophyta</taxon>
        <taxon>Spermatophyta</taxon>
        <taxon>Magnoliopsida</taxon>
        <taxon>Liliopsida</taxon>
        <taxon>Poales</taxon>
        <taxon>Poaceae</taxon>
        <taxon>BOP clade</taxon>
        <taxon>Pooideae</taxon>
        <taxon>Poodae</taxon>
        <taxon>Poeae</taxon>
        <taxon>Poeae Chloroplast Group 2 (Poeae type)</taxon>
        <taxon>Loliodinae</taxon>
        <taxon>Loliinae</taxon>
        <taxon>Lolium</taxon>
    </lineage>
</organism>
<sequence length="3078" mass="349285">MVRDLGAVRRAPARASPAAEADENAPADGSLAAGDPDAAAASRPPLLAIQPPAPASSSGLKRKPEPPAPTPSKLPFRTPEKAAARSRFGWAPPPRADDLPLLPPRATPYGATTPRAHRARAAASSEGGGSGQSTPTKSVSKPPPAYHAGMSGSRAMASGGGARALGFPMMAQSRGTPVSFGQAAAACSAEVPHFELREDPSFWMDNNVQVVIRVRPLNNMEKNTHGYNRCLKQESAQRVTWIGQPETLFTFDHVACEGVSQDVLFRVAGLPMVENCMAGYNSCVFAYGQTGSGKTYTMLGEISDLEVRPSSERGMTPRIFEFLFARIRAEEESRRDEKLKYNCKCSFLEIYNEQITDLLDPSSTNLPLREDINGVYVENLTELEVGCVSDIIKLLMQGSMNRKVAATNMNSESSRSHSVFTCIIESRWEKESTSNLRFARLNLVDLAGSERQRTSGAEGERLKEAANINKSLSTLGLVIRNLVDLTNGKQTHVPYRDSRLTFLLQDSLGGNSKTMIIANVSPSLCSGNETLSTLKFAQRARLIQNNAVVNEDASGDVLALQHQIRLLKEELAVVKRQRVTRTLPFTTDICGRSGGNADDGADHMSVDEDIYSDAHNIQSLQDVRVSNNQRSLEEALGGALRRESMAETAVKQLEVEIEQLNRLVSQREEDTRCAKMTLKFREDKIHRMEALIHNKLPAESYLLEDNKTLSQEIEFLRTKVDKNPEVTRFALENIRLSNQLKRYQKFCNEGEREVLLDEVSNLRNQVLQILEERVLTGHKNYISDKFEDTEQLRSNLVIEPESLPTELRRTCQELETCRNELQGCLESNEKLIREITDLQNELSTIKLTKGEECCSLFECHSHARAKMEDCSHEALMGNTEDILILQLELDILKSILAEEKTSRGEVQERTTILGDELKAANLRILHACKQSDAIGSELDDARSVIEALESQQILLINELDELKENNQQSIEILKRRDRQISRLNTELDNHRKQILLASAEPKMHLLKRFENEDSPLQRKLKRMQASLEKAQDLNIRYQKDQASDKFAEQEMDEVCRQVEVETTEVIMCLQEELISLQQQLDASNKNELLAKQSLDDLQLERKELNDRLLGMMKEKECFCKLTEEKEKKIQLLTNDWESLQEELVSLQQQLDASNRNEMLVKQSLDELQLEREELNDRLLGMMKEKESFSTLTEEKEKKIQLLTNDWESLQEELVSLQQQLDASNKNELLAKQSLDELQVERKQLNDRLLKEMKENESFCQLTEEKEQKIQVLTNDWESLQEELLLLQQQLDGSNKNELLAKQSLDELQLEWKQLNDRLLEAMKENKSFCELTEEKEKKIQMLTNDWESLQEELLSLQQQLDASNKNEQLTKQSLDELQLESKQLNDRLLVAMKENQSFSALIEEKEKEIQLLTHDWDRLAADIESFLVNGNASLDEASDQVAFISESFSQRRWVEDQVQKMCQGIADREKLLEELQSRLKEADDIKCDLDLKLRSLRGAMEAINEMHQQERNDQEKSIALLRSQVSEHVQAKQQLLEDLRRVDLLLDESVATFVQKEVLEQNYVSSLKGMEGEIHHLETQLDESKKLIAHSLSQAKDKEQTFEKLKSEENTVLLRMSSDVLKAKGIIHEFGVGFNTLESSLFVDPEEVCQNSHLNLEDRAELKTFGALEVGEQCNAATLFQLSKEMQSAVYELQTLQSQMAKLLQEKKNVNSEVIQLKSQITDQHKCYEARLKELEIKMQEKNDDATASLVSWHKEKEALEFEISEAKGLAQQKSFEAFTLMAQFQEAHVTIADAESTVKALVEANGNAKLQAEKFKQKESLFVTEKDNLLGEISSLKMLLDVKEQSYMDMEKKFESGLLEANEVALELEDGIRHLKNLLSENLEFVSSDIKWMRSELRQFVELVRTWLEENWLEMIGKDCAVSVLHLCHMGILLERVTGLHAENGFLQSGISESNSLISTLREHNDKAKSELEMCSVLKGKLLLDINHSFGRIAKKEQEATELSSRLHSFEKKILHLQAQEEAILARSDSMYNEISILTEEIDATNRSSLTAQSKEKEELHNQLDQALLLNGMLKDTMLEVLSLPEVKSTIPANDMKECNEFELCSWLVNYHHESVMINTIANDIESVVLASEWELHKGQLQKQRLIFTEVLEELKTKATLWKVDQDLGSLVIHALHEENSSIRIDLKNLKQSKDEVMDSLHAISEENPKLKDVVSSLESNIRSLQADLDGKVKTLMESQCSRAALCKDLELKAEIIELGISRENALRSDNDSLKHEMLDILRKDQFMVHLVSNIDTEKLSASIQACLEQIATKLQEYIDEQLSMVMKFSDELDLVQLSVEDLSTHNSVLQSELARKDELAMGLSFDLSLLQESASVAKDQADQLIELNETIKSLQHEVAAKSDDLDNLFSGKQLLEAQIMEGNEKISVLEVQLANTVGEVNALSMENSELRSQLNHIDRISYTMKEELALKSNDTERMEERLIELTNLLDERSILLQNLQSDFSKLSNEKKCCDSQVLILREKLEMAQAVAEESEAIATEAREIADERKTHAEEKDEEVKLLESSIEELESTIFALENQVGNIKEEAERQRIQREDLEVELQKVRHQMPSTSSSRKLRSSMEDGVVDSTDSLRYSSEIHTELLGAQESIRLLKKEVAEKESEIAQCKSHISELNLHAEAAAREYKQKFMELEAMAQQVNTDNTSTNACSARPEKISLKPRGSGSPFKCIGLGFVQQVNSEKDEELSAAKQRIMELEGIAASRQREIFMLNAKLAATDSMTHDVIRDMLGVKMSMTTWATLADKQQKLSTEESAIYQTEESKDELVKLKQRLNEFIDERQSWIDEINQRQSELGAARITIEQLRQKEHFMVAEVDLLKAESANYKTIIFNLEDEVKKLNRQQNLQLRINHHVKTKEENVLLKKQNEELSAKLQQLGATVTRTKQKLARYMVSDGKDPHQQIEEEEVLRKKLEESEQDRSKLAENLSSLCTSVLKVARVRNHESEASLLKAMEALNQLQCSISSLENEVEDLKIKCKLLREKARLSDLRSESSSRSSGAKEGSRSPSVCRSPSISSFR</sequence>
<evidence type="ECO:0000256" key="5">
    <source>
        <dbReference type="ARBA" id="ARBA00023175"/>
    </source>
</evidence>
<evidence type="ECO:0000256" key="8">
    <source>
        <dbReference type="SAM" id="Coils"/>
    </source>
</evidence>
<feature type="coiled-coil region" evidence="8">
    <location>
        <begin position="643"/>
        <end position="670"/>
    </location>
</feature>
<dbReference type="Gene3D" id="3.40.850.10">
    <property type="entry name" value="Kinesin motor domain"/>
    <property type="match status" value="1"/>
</dbReference>
<dbReference type="InterPro" id="IPR019821">
    <property type="entry name" value="Kinesin_motor_CS"/>
</dbReference>
<gene>
    <name evidence="11" type="ORF">QYE76_000517</name>
</gene>
<keyword evidence="4 8" id="KW-0175">Coiled coil</keyword>
<accession>A0AAD8RL99</accession>
<feature type="coiled-coil region" evidence="8">
    <location>
        <begin position="550"/>
        <end position="577"/>
    </location>
</feature>
<evidence type="ECO:0000256" key="2">
    <source>
        <dbReference type="ARBA" id="ARBA00022741"/>
    </source>
</evidence>
<keyword evidence="2 7" id="KW-0547">Nucleotide-binding</keyword>
<comment type="caution">
    <text evidence="11">The sequence shown here is derived from an EMBL/GenBank/DDBJ whole genome shotgun (WGS) entry which is preliminary data.</text>
</comment>
<feature type="coiled-coil region" evidence="8">
    <location>
        <begin position="1465"/>
        <end position="1524"/>
    </location>
</feature>
<dbReference type="GO" id="GO:0003777">
    <property type="term" value="F:microtubule motor activity"/>
    <property type="evidence" value="ECO:0007669"/>
    <property type="project" value="InterPro"/>
</dbReference>
<feature type="binding site" evidence="7">
    <location>
        <begin position="288"/>
        <end position="295"/>
    </location>
    <ligand>
        <name>ATP</name>
        <dbReference type="ChEBI" id="CHEBI:30616"/>
    </ligand>
</feature>
<feature type="region of interest" description="Disordered" evidence="9">
    <location>
        <begin position="1"/>
        <end position="158"/>
    </location>
</feature>
<dbReference type="Pfam" id="PF00225">
    <property type="entry name" value="Kinesin"/>
    <property type="match status" value="1"/>
</dbReference>
<dbReference type="Proteomes" id="UP001231189">
    <property type="component" value="Unassembled WGS sequence"/>
</dbReference>
<dbReference type="GO" id="GO:0007018">
    <property type="term" value="P:microtubule-based movement"/>
    <property type="evidence" value="ECO:0007669"/>
    <property type="project" value="InterPro"/>
</dbReference>
<evidence type="ECO:0000256" key="7">
    <source>
        <dbReference type="PROSITE-ProRule" id="PRU00283"/>
    </source>
</evidence>
<reference evidence="11" key="1">
    <citation type="submission" date="2023-07" db="EMBL/GenBank/DDBJ databases">
        <title>A chromosome-level genome assembly of Lolium multiflorum.</title>
        <authorList>
            <person name="Chen Y."/>
            <person name="Copetti D."/>
            <person name="Kolliker R."/>
            <person name="Studer B."/>
        </authorList>
    </citation>
    <scope>NUCLEOTIDE SEQUENCE</scope>
    <source>
        <strain evidence="11">02402/16</strain>
        <tissue evidence="11">Leaf</tissue>
    </source>
</reference>
<evidence type="ECO:0000259" key="10">
    <source>
        <dbReference type="PROSITE" id="PS50067"/>
    </source>
</evidence>
<keyword evidence="1" id="KW-0493">Microtubule</keyword>
<dbReference type="FunFam" id="3.40.850.10:FF:000033">
    <property type="entry name" value="Kinesin-like protein KIN-12E"/>
    <property type="match status" value="1"/>
</dbReference>
<feature type="coiled-coil region" evidence="8">
    <location>
        <begin position="1686"/>
        <end position="1745"/>
    </location>
</feature>
<feature type="domain" description="Kinesin motor" evidence="10">
    <location>
        <begin position="207"/>
        <end position="543"/>
    </location>
</feature>
<feature type="compositionally biased region" description="Low complexity" evidence="9">
    <location>
        <begin position="3053"/>
        <end position="3078"/>
    </location>
</feature>
<comment type="similarity">
    <text evidence="6">Belongs to the TRAFAC class myosin-kinesin ATPase superfamily. Kinesin family. KIN-12 subfamily.</text>
</comment>
<evidence type="ECO:0000256" key="1">
    <source>
        <dbReference type="ARBA" id="ARBA00022701"/>
    </source>
</evidence>
<dbReference type="GO" id="GO:0005874">
    <property type="term" value="C:microtubule"/>
    <property type="evidence" value="ECO:0007669"/>
    <property type="project" value="UniProtKB-KW"/>
</dbReference>
<dbReference type="InterPro" id="IPR036961">
    <property type="entry name" value="Kinesin_motor_dom_sf"/>
</dbReference>
<dbReference type="InterPro" id="IPR027417">
    <property type="entry name" value="P-loop_NTPase"/>
</dbReference>
<feature type="coiled-coil region" evidence="8">
    <location>
        <begin position="1066"/>
        <end position="1394"/>
    </location>
</feature>
<dbReference type="GO" id="GO:0005524">
    <property type="term" value="F:ATP binding"/>
    <property type="evidence" value="ECO:0007669"/>
    <property type="project" value="UniProtKB-UniRule"/>
</dbReference>
<feature type="coiled-coil region" evidence="8">
    <location>
        <begin position="2819"/>
        <end position="3042"/>
    </location>
</feature>
<proteinExistence type="inferred from homology"/>
<feature type="region of interest" description="Disordered" evidence="9">
    <location>
        <begin position="2606"/>
        <end position="2625"/>
    </location>
</feature>
<keyword evidence="5 7" id="KW-0505">Motor protein</keyword>
<feature type="region of interest" description="Disordered" evidence="9">
    <location>
        <begin position="3044"/>
        <end position="3078"/>
    </location>
</feature>
<dbReference type="PROSITE" id="PS50067">
    <property type="entry name" value="KINESIN_MOTOR_2"/>
    <property type="match status" value="1"/>
</dbReference>
<dbReference type="InterPro" id="IPR001752">
    <property type="entry name" value="Kinesin_motor_dom"/>
</dbReference>
<evidence type="ECO:0000256" key="6">
    <source>
        <dbReference type="ARBA" id="ARBA00034488"/>
    </source>
</evidence>
<feature type="coiled-coil region" evidence="8">
    <location>
        <begin position="945"/>
        <end position="1040"/>
    </location>
</feature>
<feature type="compositionally biased region" description="Low complexity" evidence="9">
    <location>
        <begin position="26"/>
        <end position="58"/>
    </location>
</feature>
<dbReference type="EMBL" id="JAUUTY010000005">
    <property type="protein sequence ID" value="KAK1626202.1"/>
    <property type="molecule type" value="Genomic_DNA"/>
</dbReference>
<dbReference type="SMART" id="SM00129">
    <property type="entry name" value="KISc"/>
    <property type="match status" value="1"/>
</dbReference>
<feature type="compositionally biased region" description="Low complexity" evidence="9">
    <location>
        <begin position="8"/>
        <end position="19"/>
    </location>
</feature>